<sequence length="199" mass="21973">MKRILTTLLLLLTFNLAQAEMPPTPHVLLETNVGNITIQLHRDKAPVTVENFLTYVNSGFYNGTVFHRVISDFMIQGGGFTKTYTKKATRDEIKNEADNGLKNRRGSVAMARTSIPHSATAQFFINTVNNSFLNHSAKTKRGWGYAVFGEVVKGMDVVDKIEQMRTGSGGPFPRDVPQDVVIIERASVVDDKTGTAAQN</sequence>
<dbReference type="AlphaFoldDB" id="A0A1T2L6Z6"/>
<evidence type="ECO:0000256" key="4">
    <source>
        <dbReference type="RuleBase" id="RU363019"/>
    </source>
</evidence>
<dbReference type="CDD" id="cd01920">
    <property type="entry name" value="cyclophilin_EcCYP_like"/>
    <property type="match status" value="1"/>
</dbReference>
<comment type="similarity">
    <text evidence="1 4">Belongs to the cyclophilin-type PPIase family.</text>
</comment>
<keyword evidence="7" id="KW-1185">Reference proteome</keyword>
<dbReference type="PROSITE" id="PS00170">
    <property type="entry name" value="CSA_PPIASE_1"/>
    <property type="match status" value="1"/>
</dbReference>
<dbReference type="GO" id="GO:0006457">
    <property type="term" value="P:protein folding"/>
    <property type="evidence" value="ECO:0007669"/>
    <property type="project" value="InterPro"/>
</dbReference>
<dbReference type="PROSITE" id="PS50072">
    <property type="entry name" value="CSA_PPIASE_2"/>
    <property type="match status" value="1"/>
</dbReference>
<evidence type="ECO:0000256" key="2">
    <source>
        <dbReference type="ARBA" id="ARBA00023110"/>
    </source>
</evidence>
<evidence type="ECO:0000313" key="7">
    <source>
        <dbReference type="Proteomes" id="UP000191110"/>
    </source>
</evidence>
<protein>
    <recommendedName>
        <fullName evidence="4">Peptidyl-prolyl cis-trans isomerase</fullName>
        <shortName evidence="4">PPIase</shortName>
        <ecNumber evidence="4">5.2.1.8</ecNumber>
    </recommendedName>
</protein>
<dbReference type="EMBL" id="MPRL01000017">
    <property type="protein sequence ID" value="OOZ40830.1"/>
    <property type="molecule type" value="Genomic_DNA"/>
</dbReference>
<accession>A0A1T2L6Z6</accession>
<dbReference type="RefSeq" id="WP_078483245.1">
    <property type="nucleotide sequence ID" value="NZ_MPRL01000017.1"/>
</dbReference>
<dbReference type="PRINTS" id="PR00153">
    <property type="entry name" value="CSAPPISMRASE"/>
</dbReference>
<keyword evidence="2 4" id="KW-0697">Rotamase</keyword>
<dbReference type="Gene3D" id="2.40.100.10">
    <property type="entry name" value="Cyclophilin-like"/>
    <property type="match status" value="1"/>
</dbReference>
<dbReference type="Pfam" id="PF00160">
    <property type="entry name" value="Pro_isomerase"/>
    <property type="match status" value="1"/>
</dbReference>
<comment type="caution">
    <text evidence="6">The sequence shown here is derived from an EMBL/GenBank/DDBJ whole genome shotgun (WGS) entry which is preliminary data.</text>
</comment>
<keyword evidence="4" id="KW-0732">Signal</keyword>
<dbReference type="EC" id="5.2.1.8" evidence="4"/>
<dbReference type="SUPFAM" id="SSF50891">
    <property type="entry name" value="Cyclophilin-like"/>
    <property type="match status" value="1"/>
</dbReference>
<feature type="chain" id="PRO_5011811589" description="Peptidyl-prolyl cis-trans isomerase" evidence="4">
    <location>
        <begin position="20"/>
        <end position="199"/>
    </location>
</feature>
<gene>
    <name evidence="6" type="ORF">BOW53_06320</name>
</gene>
<evidence type="ECO:0000256" key="1">
    <source>
        <dbReference type="ARBA" id="ARBA00007365"/>
    </source>
</evidence>
<feature type="domain" description="PPIase cyclophilin-type" evidence="5">
    <location>
        <begin position="30"/>
        <end position="188"/>
    </location>
</feature>
<proteinExistence type="inferred from homology"/>
<evidence type="ECO:0000256" key="3">
    <source>
        <dbReference type="ARBA" id="ARBA00023235"/>
    </source>
</evidence>
<reference evidence="6 7" key="1">
    <citation type="submission" date="2016-11" db="EMBL/GenBank/DDBJ databases">
        <title>Mixed transmission modes and dynamic genome evolution in an obligate animal-bacterial symbiosis.</title>
        <authorList>
            <person name="Russell S.L."/>
            <person name="Corbett-Detig R.B."/>
            <person name="Cavanaugh C.M."/>
        </authorList>
    </citation>
    <scope>NUCLEOTIDE SEQUENCE [LARGE SCALE GENOMIC DNA]</scope>
    <source>
        <strain evidence="6">Sveles-Q1</strain>
    </source>
</reference>
<name>A0A1T2L6Z6_9GAMM</name>
<keyword evidence="3 4" id="KW-0413">Isomerase</keyword>
<feature type="signal peptide" evidence="4">
    <location>
        <begin position="1"/>
        <end position="19"/>
    </location>
</feature>
<dbReference type="InterPro" id="IPR020892">
    <property type="entry name" value="Cyclophilin-type_PPIase_CS"/>
</dbReference>
<organism evidence="6 7">
    <name type="scientific">Solemya pervernicosa gill symbiont</name>
    <dbReference type="NCBI Taxonomy" id="642797"/>
    <lineage>
        <taxon>Bacteria</taxon>
        <taxon>Pseudomonadati</taxon>
        <taxon>Pseudomonadota</taxon>
        <taxon>Gammaproteobacteria</taxon>
        <taxon>sulfur-oxidizing symbionts</taxon>
    </lineage>
</organism>
<evidence type="ECO:0000259" key="5">
    <source>
        <dbReference type="PROSITE" id="PS50072"/>
    </source>
</evidence>
<dbReference type="GO" id="GO:0003755">
    <property type="term" value="F:peptidyl-prolyl cis-trans isomerase activity"/>
    <property type="evidence" value="ECO:0007669"/>
    <property type="project" value="UniProtKB-UniRule"/>
</dbReference>
<dbReference type="OrthoDB" id="9807797at2"/>
<dbReference type="InterPro" id="IPR002130">
    <property type="entry name" value="Cyclophilin-type_PPIase_dom"/>
</dbReference>
<dbReference type="PANTHER" id="PTHR43246">
    <property type="entry name" value="PEPTIDYL-PROLYL CIS-TRANS ISOMERASE CYP38, CHLOROPLASTIC"/>
    <property type="match status" value="1"/>
</dbReference>
<comment type="function">
    <text evidence="4">PPIases accelerate the folding of proteins. It catalyzes the cis-trans isomerization of proline imidic peptide bonds in oligopeptides.</text>
</comment>
<comment type="catalytic activity">
    <reaction evidence="4">
        <text>[protein]-peptidylproline (omega=180) = [protein]-peptidylproline (omega=0)</text>
        <dbReference type="Rhea" id="RHEA:16237"/>
        <dbReference type="Rhea" id="RHEA-COMP:10747"/>
        <dbReference type="Rhea" id="RHEA-COMP:10748"/>
        <dbReference type="ChEBI" id="CHEBI:83833"/>
        <dbReference type="ChEBI" id="CHEBI:83834"/>
        <dbReference type="EC" id="5.2.1.8"/>
    </reaction>
</comment>
<dbReference type="InterPro" id="IPR029000">
    <property type="entry name" value="Cyclophilin-like_dom_sf"/>
</dbReference>
<evidence type="ECO:0000313" key="6">
    <source>
        <dbReference type="EMBL" id="OOZ40830.1"/>
    </source>
</evidence>
<dbReference type="InterPro" id="IPR044665">
    <property type="entry name" value="E_coli_cyclophilin_A-like"/>
</dbReference>
<dbReference type="Proteomes" id="UP000191110">
    <property type="component" value="Unassembled WGS sequence"/>
</dbReference>